<dbReference type="Pfam" id="PF23359">
    <property type="entry name" value="Lsr2_DNA-bd"/>
    <property type="match status" value="1"/>
</dbReference>
<dbReference type="InterPro" id="IPR024412">
    <property type="entry name" value="Lsr2_dim_dom"/>
</dbReference>
<dbReference type="InterPro" id="IPR042261">
    <property type="entry name" value="Lsr2-like_dimerization"/>
</dbReference>
<dbReference type="Pfam" id="PF11774">
    <property type="entry name" value="Lsr2"/>
    <property type="match status" value="1"/>
</dbReference>
<gene>
    <name evidence="5" type="ORF">OY187_21885</name>
</gene>
<feature type="domain" description="Lsr2 dimerization" evidence="3">
    <location>
        <begin position="1"/>
        <end position="56"/>
    </location>
</feature>
<dbReference type="EMBL" id="JAPQYE010000011">
    <property type="protein sequence ID" value="MCZ0730706.1"/>
    <property type="molecule type" value="Genomic_DNA"/>
</dbReference>
<dbReference type="Proteomes" id="UP001084650">
    <property type="component" value="Unassembled WGS sequence"/>
</dbReference>
<organism evidence="5 6">
    <name type="scientific">Mycolicibacterium iranicum</name>
    <name type="common">Mycobacterium iranicum</name>
    <dbReference type="NCBI Taxonomy" id="912594"/>
    <lineage>
        <taxon>Bacteria</taxon>
        <taxon>Bacillati</taxon>
        <taxon>Actinomycetota</taxon>
        <taxon>Actinomycetes</taxon>
        <taxon>Mycobacteriales</taxon>
        <taxon>Mycobacteriaceae</taxon>
        <taxon>Mycolicibacterium</taxon>
    </lineage>
</organism>
<feature type="compositionally biased region" description="Basic and acidic residues" evidence="2">
    <location>
        <begin position="59"/>
        <end position="70"/>
    </location>
</feature>
<evidence type="ECO:0000259" key="3">
    <source>
        <dbReference type="Pfam" id="PF11774"/>
    </source>
</evidence>
<evidence type="ECO:0000256" key="2">
    <source>
        <dbReference type="SAM" id="MobiDB-lite"/>
    </source>
</evidence>
<evidence type="ECO:0000256" key="1">
    <source>
        <dbReference type="ARBA" id="ARBA00023125"/>
    </source>
</evidence>
<accession>A0ABT4HLM2</accession>
<feature type="domain" description="Lsr2 DNA-binding" evidence="4">
    <location>
        <begin position="68"/>
        <end position="102"/>
    </location>
</feature>
<evidence type="ECO:0000313" key="6">
    <source>
        <dbReference type="Proteomes" id="UP001084650"/>
    </source>
</evidence>
<sequence length="111" mass="12630">MAKKVTVELVDDITDEPGARTTRFGLDGVDYEIDLVDDRPLREALTPYIRRGRRVGGPAKERTGTARGRSDSTLIRQWARDHGHEVPARGRLPRATIRAYDEFRSQPRDTE</sequence>
<dbReference type="InterPro" id="IPR036625">
    <property type="entry name" value="E3-bd_dom_sf"/>
</dbReference>
<dbReference type="RefSeq" id="WP_268787225.1">
    <property type="nucleotide sequence ID" value="NZ_JAPQYE010000011.1"/>
</dbReference>
<keyword evidence="1" id="KW-0238">DNA-binding</keyword>
<feature type="region of interest" description="Disordered" evidence="2">
    <location>
        <begin position="52"/>
        <end position="74"/>
    </location>
</feature>
<dbReference type="Gene3D" id="4.10.320.10">
    <property type="entry name" value="E3-binding domain"/>
    <property type="match status" value="1"/>
</dbReference>
<protein>
    <submittedName>
        <fullName evidence="5">Lsr2 family protein</fullName>
    </submittedName>
</protein>
<keyword evidence="6" id="KW-1185">Reference proteome</keyword>
<evidence type="ECO:0000259" key="4">
    <source>
        <dbReference type="Pfam" id="PF23359"/>
    </source>
</evidence>
<reference evidence="5" key="1">
    <citation type="submission" date="2022-12" db="EMBL/GenBank/DDBJ databases">
        <title>Whole genome sequence of Mycolicibacterium iranicum strain SBH312.</title>
        <authorList>
            <person name="Jani J."/>
            <person name="Arifin Mustapha Z."/>
            <person name="Ahmed K."/>
            <person name="Kai Ling C."/>
        </authorList>
    </citation>
    <scope>NUCLEOTIDE SEQUENCE</scope>
    <source>
        <strain evidence="5">SBH312</strain>
    </source>
</reference>
<comment type="caution">
    <text evidence="5">The sequence shown here is derived from an EMBL/GenBank/DDBJ whole genome shotgun (WGS) entry which is preliminary data.</text>
</comment>
<dbReference type="Gene3D" id="3.30.60.230">
    <property type="entry name" value="Lsr2, dimerization domain"/>
    <property type="match status" value="1"/>
</dbReference>
<evidence type="ECO:0000313" key="5">
    <source>
        <dbReference type="EMBL" id="MCZ0730706.1"/>
    </source>
</evidence>
<proteinExistence type="predicted"/>
<name>A0ABT4HLM2_MYCIR</name>
<dbReference type="InterPro" id="IPR055370">
    <property type="entry name" value="Lsr2_DNA-bd"/>
</dbReference>